<keyword evidence="5" id="KW-0410">Iron transport</keyword>
<evidence type="ECO:0000313" key="13">
    <source>
        <dbReference type="Proteomes" id="UP000199478"/>
    </source>
</evidence>
<dbReference type="EMBL" id="FOYP01000001">
    <property type="protein sequence ID" value="SFR31549.1"/>
    <property type="molecule type" value="Genomic_DNA"/>
</dbReference>
<evidence type="ECO:0000256" key="1">
    <source>
        <dbReference type="ARBA" id="ARBA00004202"/>
    </source>
</evidence>
<organism evidence="12 13">
    <name type="scientific">Yoonia tamlensis</name>
    <dbReference type="NCBI Taxonomy" id="390270"/>
    <lineage>
        <taxon>Bacteria</taxon>
        <taxon>Pseudomonadati</taxon>
        <taxon>Pseudomonadota</taxon>
        <taxon>Alphaproteobacteria</taxon>
        <taxon>Rhodobacterales</taxon>
        <taxon>Paracoccaceae</taxon>
        <taxon>Yoonia</taxon>
    </lineage>
</organism>
<dbReference type="STRING" id="390270.SAMN04488005_0087"/>
<dbReference type="GO" id="GO:0005524">
    <property type="term" value="F:ATP binding"/>
    <property type="evidence" value="ECO:0007669"/>
    <property type="project" value="UniProtKB-KW"/>
</dbReference>
<keyword evidence="4" id="KW-1003">Cell membrane</keyword>
<dbReference type="InterPro" id="IPR051535">
    <property type="entry name" value="Siderophore_ABC-ATPase"/>
</dbReference>
<dbReference type="OrthoDB" id="9805601at2"/>
<keyword evidence="13" id="KW-1185">Reference proteome</keyword>
<dbReference type="PANTHER" id="PTHR42771:SF2">
    <property type="entry name" value="IRON(3+)-HYDROXAMATE IMPORT ATP-BINDING PROTEIN FHUC"/>
    <property type="match status" value="1"/>
</dbReference>
<keyword evidence="6" id="KW-0547">Nucleotide-binding</keyword>
<dbReference type="AlphaFoldDB" id="A0A1I6FNN0"/>
<feature type="domain" description="ABC transporter" evidence="11">
    <location>
        <begin position="6"/>
        <end position="242"/>
    </location>
</feature>
<keyword evidence="7 12" id="KW-0067">ATP-binding</keyword>
<dbReference type="FunFam" id="3.40.50.300:FF:000134">
    <property type="entry name" value="Iron-enterobactin ABC transporter ATP-binding protein"/>
    <property type="match status" value="1"/>
</dbReference>
<evidence type="ECO:0000256" key="10">
    <source>
        <dbReference type="ARBA" id="ARBA00023136"/>
    </source>
</evidence>
<comment type="subcellular location">
    <subcellularLocation>
        <location evidence="1">Cell membrane</location>
        <topology evidence="1">Peripheral membrane protein</topology>
    </subcellularLocation>
</comment>
<comment type="similarity">
    <text evidence="2">Belongs to the ABC transporter superfamily.</text>
</comment>
<evidence type="ECO:0000313" key="12">
    <source>
        <dbReference type="EMBL" id="SFR31549.1"/>
    </source>
</evidence>
<evidence type="ECO:0000256" key="7">
    <source>
        <dbReference type="ARBA" id="ARBA00022840"/>
    </source>
</evidence>
<dbReference type="CDD" id="cd03214">
    <property type="entry name" value="ABC_Iron-Siderophores_B12_Hemin"/>
    <property type="match status" value="1"/>
</dbReference>
<dbReference type="GO" id="GO:0016887">
    <property type="term" value="F:ATP hydrolysis activity"/>
    <property type="evidence" value="ECO:0007669"/>
    <property type="project" value="InterPro"/>
</dbReference>
<evidence type="ECO:0000256" key="2">
    <source>
        <dbReference type="ARBA" id="ARBA00005417"/>
    </source>
</evidence>
<evidence type="ECO:0000256" key="4">
    <source>
        <dbReference type="ARBA" id="ARBA00022475"/>
    </source>
</evidence>
<evidence type="ECO:0000256" key="5">
    <source>
        <dbReference type="ARBA" id="ARBA00022496"/>
    </source>
</evidence>
<dbReference type="InterPro" id="IPR003439">
    <property type="entry name" value="ABC_transporter-like_ATP-bd"/>
</dbReference>
<dbReference type="GO" id="GO:0005886">
    <property type="term" value="C:plasma membrane"/>
    <property type="evidence" value="ECO:0007669"/>
    <property type="project" value="UniProtKB-SubCell"/>
</dbReference>
<protein>
    <submittedName>
        <fullName evidence="12">Iron complex transport system ATP-binding protein</fullName>
    </submittedName>
</protein>
<keyword evidence="3" id="KW-0813">Transport</keyword>
<dbReference type="Gene3D" id="3.40.50.300">
    <property type="entry name" value="P-loop containing nucleotide triphosphate hydrolases"/>
    <property type="match status" value="1"/>
</dbReference>
<proteinExistence type="inferred from homology"/>
<accession>A0A1I6FNN0</accession>
<name>A0A1I6FNN0_9RHOB</name>
<dbReference type="Proteomes" id="UP000199478">
    <property type="component" value="Unassembled WGS sequence"/>
</dbReference>
<keyword evidence="9" id="KW-0406">Ion transport</keyword>
<evidence type="ECO:0000256" key="9">
    <source>
        <dbReference type="ARBA" id="ARBA00023065"/>
    </source>
</evidence>
<dbReference type="GO" id="GO:0006826">
    <property type="term" value="P:iron ion transport"/>
    <property type="evidence" value="ECO:0007669"/>
    <property type="project" value="UniProtKB-KW"/>
</dbReference>
<gene>
    <name evidence="12" type="ORF">SAMN04488005_0087</name>
</gene>
<reference evidence="13" key="1">
    <citation type="submission" date="2016-10" db="EMBL/GenBank/DDBJ databases">
        <authorList>
            <person name="Varghese N."/>
            <person name="Submissions S."/>
        </authorList>
    </citation>
    <scope>NUCLEOTIDE SEQUENCE [LARGE SCALE GENOMIC DNA]</scope>
    <source>
        <strain evidence="13">DSM 26879</strain>
    </source>
</reference>
<keyword evidence="10" id="KW-0472">Membrane</keyword>
<dbReference type="SMART" id="SM00382">
    <property type="entry name" value="AAA"/>
    <property type="match status" value="1"/>
</dbReference>
<dbReference type="SUPFAM" id="SSF52540">
    <property type="entry name" value="P-loop containing nucleoside triphosphate hydrolases"/>
    <property type="match status" value="1"/>
</dbReference>
<evidence type="ECO:0000256" key="6">
    <source>
        <dbReference type="ARBA" id="ARBA00022741"/>
    </source>
</evidence>
<dbReference type="InterPro" id="IPR017871">
    <property type="entry name" value="ABC_transporter-like_CS"/>
</dbReference>
<dbReference type="PROSITE" id="PS50893">
    <property type="entry name" value="ABC_TRANSPORTER_2"/>
    <property type="match status" value="1"/>
</dbReference>
<dbReference type="InterPro" id="IPR027417">
    <property type="entry name" value="P-loop_NTPase"/>
</dbReference>
<evidence type="ECO:0000259" key="11">
    <source>
        <dbReference type="PROSITE" id="PS50893"/>
    </source>
</evidence>
<dbReference type="Pfam" id="PF00005">
    <property type="entry name" value="ABC_tran"/>
    <property type="match status" value="1"/>
</dbReference>
<evidence type="ECO:0000256" key="8">
    <source>
        <dbReference type="ARBA" id="ARBA00023004"/>
    </source>
</evidence>
<dbReference type="PANTHER" id="PTHR42771">
    <property type="entry name" value="IRON(3+)-HYDROXAMATE IMPORT ATP-BINDING PROTEIN FHUC"/>
    <property type="match status" value="1"/>
</dbReference>
<dbReference type="PROSITE" id="PS00211">
    <property type="entry name" value="ABC_TRANSPORTER_1"/>
    <property type="match status" value="1"/>
</dbReference>
<dbReference type="RefSeq" id="WP_090194988.1">
    <property type="nucleotide sequence ID" value="NZ_FOYP01000001.1"/>
</dbReference>
<dbReference type="InterPro" id="IPR003593">
    <property type="entry name" value="AAA+_ATPase"/>
</dbReference>
<sequence length="259" mass="28131">MTNQGLTIKDVSFAYAGTPVLHDVSATFAKGRLTAICGPNGCGKSTLLNIAAAQLTPSRGAVHLDGQPLAQIPPKSRAKQIAMLPQSPHVPSELKVRDLVGLGRYAHRTALSGLSVDDHDAIDAALKSTKLDAYAHRPIAALSGGQKQRAWISMTLAQSAPWVLLDEPTNHLDVTHAVETIELLWDLVQAENRTVVVVLHDLNLMARFADDVILMDQGRIIAQNTFAEAVTEKRLSAIYKRSISFGHLNNRERPFIVVD</sequence>
<keyword evidence="8" id="KW-0408">Iron</keyword>
<evidence type="ECO:0000256" key="3">
    <source>
        <dbReference type="ARBA" id="ARBA00022448"/>
    </source>
</evidence>